<keyword evidence="2 4" id="KW-0503">Monooxygenase</keyword>
<keyword evidence="1" id="KW-0560">Oxidoreductase</keyword>
<organism evidence="4 5">
    <name type="scientific">Couchioplanes caeruleus subsp. caeruleus</name>
    <dbReference type="NCBI Taxonomy" id="56427"/>
    <lineage>
        <taxon>Bacteria</taxon>
        <taxon>Bacillati</taxon>
        <taxon>Actinomycetota</taxon>
        <taxon>Actinomycetes</taxon>
        <taxon>Micromonosporales</taxon>
        <taxon>Micromonosporaceae</taxon>
        <taxon>Couchioplanes</taxon>
    </lineage>
</organism>
<evidence type="ECO:0000313" key="4">
    <source>
        <dbReference type="EMBL" id="OJF11004.1"/>
    </source>
</evidence>
<dbReference type="PRINTS" id="PR00420">
    <property type="entry name" value="RNGMNOXGNASE"/>
</dbReference>
<comment type="caution">
    <text evidence="4">The sequence shown here is derived from an EMBL/GenBank/DDBJ whole genome shotgun (WGS) entry which is preliminary data.</text>
</comment>
<dbReference type="InterPro" id="IPR050493">
    <property type="entry name" value="FAD-dep_Monooxygenase_BioMet"/>
</dbReference>
<dbReference type="PANTHER" id="PTHR13789">
    <property type="entry name" value="MONOOXYGENASE"/>
    <property type="match status" value="1"/>
</dbReference>
<evidence type="ECO:0000259" key="3">
    <source>
        <dbReference type="Pfam" id="PF01494"/>
    </source>
</evidence>
<dbReference type="SUPFAM" id="SSF51905">
    <property type="entry name" value="FAD/NAD(P)-binding domain"/>
    <property type="match status" value="1"/>
</dbReference>
<name>A0A1K0GJ94_9ACTN</name>
<dbReference type="Gene3D" id="3.50.50.60">
    <property type="entry name" value="FAD/NAD(P)-binding domain"/>
    <property type="match status" value="1"/>
</dbReference>
<dbReference type="InterPro" id="IPR036188">
    <property type="entry name" value="FAD/NAD-bd_sf"/>
</dbReference>
<dbReference type="GO" id="GO:0071949">
    <property type="term" value="F:FAD binding"/>
    <property type="evidence" value="ECO:0007669"/>
    <property type="project" value="InterPro"/>
</dbReference>
<evidence type="ECO:0000313" key="5">
    <source>
        <dbReference type="Proteomes" id="UP000182486"/>
    </source>
</evidence>
<dbReference type="GO" id="GO:0004497">
    <property type="term" value="F:monooxygenase activity"/>
    <property type="evidence" value="ECO:0007669"/>
    <property type="project" value="UniProtKB-KW"/>
</dbReference>
<keyword evidence="5" id="KW-1185">Reference proteome</keyword>
<dbReference type="Proteomes" id="UP000182486">
    <property type="component" value="Unassembled WGS sequence"/>
</dbReference>
<dbReference type="PANTHER" id="PTHR13789:SF309">
    <property type="entry name" value="PUTATIVE (AFU_ORTHOLOGUE AFUA_6G14510)-RELATED"/>
    <property type="match status" value="1"/>
</dbReference>
<gene>
    <name evidence="4" type="ORF">BG844_28910</name>
</gene>
<dbReference type="Pfam" id="PF01494">
    <property type="entry name" value="FAD_binding_3"/>
    <property type="match status" value="1"/>
</dbReference>
<reference evidence="4 5" key="1">
    <citation type="submission" date="2016-09" db="EMBL/GenBank/DDBJ databases">
        <title>Couchioplanes caeruleus draft genome sequence.</title>
        <authorList>
            <person name="Sheehan J."/>
            <person name="Caffrey P."/>
        </authorList>
    </citation>
    <scope>NUCLEOTIDE SEQUENCE [LARGE SCALE GENOMIC DNA]</scope>
    <source>
        <strain evidence="4 5">DSM 43634</strain>
    </source>
</reference>
<dbReference type="AlphaFoldDB" id="A0A1K0GJ94"/>
<dbReference type="EMBL" id="MEIA01000441">
    <property type="protein sequence ID" value="OJF11004.1"/>
    <property type="molecule type" value="Genomic_DNA"/>
</dbReference>
<evidence type="ECO:0000256" key="2">
    <source>
        <dbReference type="ARBA" id="ARBA00023033"/>
    </source>
</evidence>
<dbReference type="RefSeq" id="WP_071808481.1">
    <property type="nucleotide sequence ID" value="NZ_MEIA01000441.1"/>
</dbReference>
<evidence type="ECO:0000256" key="1">
    <source>
        <dbReference type="ARBA" id="ARBA00023002"/>
    </source>
</evidence>
<proteinExistence type="predicted"/>
<feature type="domain" description="FAD-binding" evidence="3">
    <location>
        <begin position="6"/>
        <end position="313"/>
    </location>
</feature>
<sequence>MVADDSVLVVGGGIAGLALSRALRQRGIPAAIAERSAAPATGGLAINLPGNAVSALAALGLRDGLERLGRPIRRREYRSMRGRLLFAVDEDAFWGPEARPRCVRRSDLIALLDDDSEASALREASTVESVRLTQPGAEVAFDDGRTEPHGFVVGADGVRSVVRATVFGHEGVRPAMLSAASWRFMVPNPGIDNWTAWTGPAGVILLIPVDGNAVYGYASATSGGSVDADPTWLHTTFRHFAAPVPEVLDIALRHPESLYHSPVAEVRTSVWARGRCVLIGDAAHATAPVWAQGAALAMEDALVLADLLADGSWDGVGARYEDRRRDRVTHIQAMTDRFSRIAAMPPWLRDLVTPLMGPKSYRATYGPLRLSPVDDGSPAGRGACG</sequence>
<accession>A0A1K0GJ94</accession>
<dbReference type="InterPro" id="IPR002938">
    <property type="entry name" value="FAD-bd"/>
</dbReference>
<protein>
    <submittedName>
        <fullName evidence="4">FAD-binding monooxygenase</fullName>
    </submittedName>
</protein>